<evidence type="ECO:0000313" key="3">
    <source>
        <dbReference type="EMBL" id="MFD1177928.1"/>
    </source>
</evidence>
<comment type="caution">
    <text evidence="3">The sequence shown here is derived from an EMBL/GenBank/DDBJ whole genome shotgun (WGS) entry which is preliminary data.</text>
</comment>
<sequence length="161" mass="17507">MAIGILLALLAGSLVGIQNIFNNKVDDRAGTWTTTALVLGLGFIASMTIGWFMEGNQLFHLGPMQPWFWFSGLIGVGVVTCMVQGVKKLGPTYAVAIVMTSELGVALLWDTFGWLGMSKVPFSPKQLIGVLIIVGGIFVFKLGGRREDRKQEVGTKREVLY</sequence>
<dbReference type="InterPro" id="IPR006750">
    <property type="entry name" value="YdcZ"/>
</dbReference>
<feature type="transmembrane region" description="Helical" evidence="2">
    <location>
        <begin position="92"/>
        <end position="115"/>
    </location>
</feature>
<keyword evidence="4" id="KW-1185">Reference proteome</keyword>
<keyword evidence="2" id="KW-0812">Transmembrane</keyword>
<reference evidence="4" key="1">
    <citation type="journal article" date="2019" name="Int. J. Syst. Evol. Microbiol.">
        <title>The Global Catalogue of Microorganisms (GCM) 10K type strain sequencing project: providing services to taxonomists for standard genome sequencing and annotation.</title>
        <authorList>
            <consortium name="The Broad Institute Genomics Platform"/>
            <consortium name="The Broad Institute Genome Sequencing Center for Infectious Disease"/>
            <person name="Wu L."/>
            <person name="Ma J."/>
        </authorList>
    </citation>
    <scope>NUCLEOTIDE SEQUENCE [LARGE SCALE GENOMIC DNA]</scope>
    <source>
        <strain evidence="4">CCUG 59189</strain>
    </source>
</reference>
<dbReference type="Pfam" id="PF04657">
    <property type="entry name" value="DMT_YdcZ"/>
    <property type="match status" value="1"/>
</dbReference>
<dbReference type="Proteomes" id="UP001597262">
    <property type="component" value="Unassembled WGS sequence"/>
</dbReference>
<dbReference type="SUPFAM" id="SSF103481">
    <property type="entry name" value="Multidrug resistance efflux transporter EmrE"/>
    <property type="match status" value="1"/>
</dbReference>
<evidence type="ECO:0000256" key="1">
    <source>
        <dbReference type="ARBA" id="ARBA00004127"/>
    </source>
</evidence>
<keyword evidence="2" id="KW-0472">Membrane</keyword>
<comment type="subcellular location">
    <subcellularLocation>
        <location evidence="1">Endomembrane system</location>
        <topology evidence="1">Multi-pass membrane protein</topology>
    </subcellularLocation>
</comment>
<keyword evidence="2" id="KW-1133">Transmembrane helix</keyword>
<dbReference type="PANTHER" id="PTHR34821">
    <property type="entry name" value="INNER MEMBRANE PROTEIN YDCZ"/>
    <property type="match status" value="1"/>
</dbReference>
<evidence type="ECO:0000313" key="4">
    <source>
        <dbReference type="Proteomes" id="UP001597262"/>
    </source>
</evidence>
<dbReference type="PANTHER" id="PTHR34821:SF3">
    <property type="entry name" value="MEMBRANE PROTEIN"/>
    <property type="match status" value="1"/>
</dbReference>
<feature type="transmembrane region" description="Helical" evidence="2">
    <location>
        <begin position="127"/>
        <end position="144"/>
    </location>
</feature>
<feature type="transmembrane region" description="Helical" evidence="2">
    <location>
        <begin position="66"/>
        <end position="86"/>
    </location>
</feature>
<name>A0ABW3RZF7_9BACL</name>
<protein>
    <submittedName>
        <fullName evidence="3">DMT family transporter</fullName>
    </submittedName>
</protein>
<organism evidence="3 4">
    <name type="scientific">Paenibacillus puldeungensis</name>
    <dbReference type="NCBI Taxonomy" id="696536"/>
    <lineage>
        <taxon>Bacteria</taxon>
        <taxon>Bacillati</taxon>
        <taxon>Bacillota</taxon>
        <taxon>Bacilli</taxon>
        <taxon>Bacillales</taxon>
        <taxon>Paenibacillaceae</taxon>
        <taxon>Paenibacillus</taxon>
    </lineage>
</organism>
<accession>A0ABW3RZF7</accession>
<proteinExistence type="predicted"/>
<gene>
    <name evidence="3" type="ORF">ACFQ3W_16680</name>
</gene>
<feature type="transmembrane region" description="Helical" evidence="2">
    <location>
        <begin position="32"/>
        <end position="54"/>
    </location>
</feature>
<dbReference type="EMBL" id="JBHTLM010000012">
    <property type="protein sequence ID" value="MFD1177928.1"/>
    <property type="molecule type" value="Genomic_DNA"/>
</dbReference>
<dbReference type="RefSeq" id="WP_379320376.1">
    <property type="nucleotide sequence ID" value="NZ_JBHTLM010000012.1"/>
</dbReference>
<evidence type="ECO:0000256" key="2">
    <source>
        <dbReference type="SAM" id="Phobius"/>
    </source>
</evidence>
<dbReference type="InterPro" id="IPR037185">
    <property type="entry name" value="EmrE-like"/>
</dbReference>